<keyword evidence="3" id="KW-1185">Reference proteome</keyword>
<dbReference type="OrthoDB" id="4062651at2759"/>
<proteinExistence type="predicted"/>
<organism evidence="2 3">
    <name type="scientific">Stachybotrys chartarum (strain CBS 109288 / IBT 7711)</name>
    <name type="common">Toxic black mold</name>
    <name type="synonym">Stilbospora chartarum</name>
    <dbReference type="NCBI Taxonomy" id="1280523"/>
    <lineage>
        <taxon>Eukaryota</taxon>
        <taxon>Fungi</taxon>
        <taxon>Dikarya</taxon>
        <taxon>Ascomycota</taxon>
        <taxon>Pezizomycotina</taxon>
        <taxon>Sordariomycetes</taxon>
        <taxon>Hypocreomycetidae</taxon>
        <taxon>Hypocreales</taxon>
        <taxon>Stachybotryaceae</taxon>
        <taxon>Stachybotrys</taxon>
    </lineage>
</organism>
<evidence type="ECO:0000313" key="3">
    <source>
        <dbReference type="Proteomes" id="UP000028045"/>
    </source>
</evidence>
<dbReference type="GO" id="GO:0005524">
    <property type="term" value="F:ATP binding"/>
    <property type="evidence" value="ECO:0007669"/>
    <property type="project" value="InterPro"/>
</dbReference>
<reference evidence="2 3" key="1">
    <citation type="journal article" date="2014" name="BMC Genomics">
        <title>Comparative genome sequencing reveals chemotype-specific gene clusters in the toxigenic black mold Stachybotrys.</title>
        <authorList>
            <person name="Semeiks J."/>
            <person name="Borek D."/>
            <person name="Otwinowski Z."/>
            <person name="Grishin N.V."/>
        </authorList>
    </citation>
    <scope>NUCLEOTIDE SEQUENCE [LARGE SCALE GENOMIC DNA]</scope>
    <source>
        <strain evidence="3">CBS 109288 / IBT 7711</strain>
    </source>
</reference>
<dbReference type="InterPro" id="IPR000719">
    <property type="entry name" value="Prot_kinase_dom"/>
</dbReference>
<dbReference type="SUPFAM" id="SSF56112">
    <property type="entry name" value="Protein kinase-like (PK-like)"/>
    <property type="match status" value="1"/>
</dbReference>
<feature type="domain" description="Protein kinase" evidence="1">
    <location>
        <begin position="149"/>
        <end position="412"/>
    </location>
</feature>
<dbReference type="Gene3D" id="1.10.510.10">
    <property type="entry name" value="Transferase(Phosphotransferase) domain 1"/>
    <property type="match status" value="1"/>
</dbReference>
<dbReference type="PANTHER" id="PTHR24359:SF1">
    <property type="entry name" value="INHIBITOR OF NUCLEAR FACTOR KAPPA-B KINASE EPSILON SUBUNIT HOMOLOG 1-RELATED"/>
    <property type="match status" value="1"/>
</dbReference>
<dbReference type="Proteomes" id="UP000028045">
    <property type="component" value="Unassembled WGS sequence"/>
</dbReference>
<dbReference type="AlphaFoldDB" id="A0A084AJQ8"/>
<gene>
    <name evidence="2" type="ORF">S7711_10074</name>
</gene>
<evidence type="ECO:0000313" key="2">
    <source>
        <dbReference type="EMBL" id="KEY65537.1"/>
    </source>
</evidence>
<dbReference type="CDD" id="cd00180">
    <property type="entry name" value="PKc"/>
    <property type="match status" value="1"/>
</dbReference>
<dbReference type="InterPro" id="IPR001245">
    <property type="entry name" value="Ser-Thr/Tyr_kinase_cat_dom"/>
</dbReference>
<dbReference type="PANTHER" id="PTHR24359">
    <property type="entry name" value="SERINE/THREONINE-PROTEIN KINASE SBK1"/>
    <property type="match status" value="1"/>
</dbReference>
<protein>
    <recommendedName>
        <fullName evidence="1">Protein kinase domain-containing protein</fullName>
    </recommendedName>
</protein>
<dbReference type="PROSITE" id="PS50011">
    <property type="entry name" value="PROTEIN_KINASE_DOM"/>
    <property type="match status" value="1"/>
</dbReference>
<accession>A0A084AJQ8</accession>
<evidence type="ECO:0000259" key="1">
    <source>
        <dbReference type="PROSITE" id="PS50011"/>
    </source>
</evidence>
<sequence length="412" mass="45978">MTDLCQKIEELRFETQTFNKKYFVPEATLFGIVTESSIKDALHALEVPKHEVKDLVGAIKRGARKTFAILLLTNHGAAISRFFRKDSMQESTPDGRLPYSADALQDIFCVPPGNLQVKKFMESQWEFIPACCYQDTIYREFAHGVILPFLDEEPAGDGSMGKAWAVTLPHQCHRLPVTDNKVIRKEIQFVQPNKDRQVLEAEHRVFKKELQNLALLTHLEHPNIIKLYCCYVQGKRYNLIFALADQGSINALLEGRGGSESLTGKQLLLGLTDVASAIDAMHNFTSHAYDLNLSGCHHDLAPRNILIHGNTLLLADFGLSTLKPSDDASITDFKNTSGSCIAPECQMLLQGGEFETGKIDRASDIWSFGCILMESLVYALHGPAGVSDFRRERSVAVTPDVGWQRFHCGQIV</sequence>
<dbReference type="Pfam" id="PF07714">
    <property type="entry name" value="PK_Tyr_Ser-Thr"/>
    <property type="match status" value="1"/>
</dbReference>
<dbReference type="InterPro" id="IPR011009">
    <property type="entry name" value="Kinase-like_dom_sf"/>
</dbReference>
<dbReference type="HOGENOM" id="CLU_017513_2_0_1"/>
<name>A0A084AJQ8_STACB</name>
<dbReference type="GO" id="GO:0004674">
    <property type="term" value="F:protein serine/threonine kinase activity"/>
    <property type="evidence" value="ECO:0007669"/>
    <property type="project" value="TreeGrafter"/>
</dbReference>
<dbReference type="EMBL" id="KL648698">
    <property type="protein sequence ID" value="KEY65537.1"/>
    <property type="molecule type" value="Genomic_DNA"/>
</dbReference>